<dbReference type="AlphaFoldDB" id="A0A1B2EQU7"/>
<dbReference type="PANTHER" id="PTHR35528:SF3">
    <property type="entry name" value="BLL1675 PROTEIN"/>
    <property type="match status" value="1"/>
</dbReference>
<dbReference type="GO" id="GO:0015074">
    <property type="term" value="P:DNA integration"/>
    <property type="evidence" value="ECO:0007669"/>
    <property type="project" value="InterPro"/>
</dbReference>
<gene>
    <name evidence="5" type="ORF">BB934_28915</name>
</gene>
<feature type="domain" description="Integrase catalytic" evidence="4">
    <location>
        <begin position="52"/>
        <end position="227"/>
    </location>
</feature>
<dbReference type="PANTHER" id="PTHR35528">
    <property type="entry name" value="BLL1675 PROTEIN"/>
    <property type="match status" value="1"/>
</dbReference>
<dbReference type="EMBL" id="CP016617">
    <property type="protein sequence ID" value="ANY82337.1"/>
    <property type="molecule type" value="Genomic_DNA"/>
</dbReference>
<geneLocation type="plasmid" evidence="5">
    <name>unnamed1</name>
</geneLocation>
<keyword evidence="5" id="KW-0614">Plasmid</keyword>
<protein>
    <submittedName>
        <fullName evidence="5">Transposase</fullName>
    </submittedName>
</protein>
<evidence type="ECO:0000256" key="3">
    <source>
        <dbReference type="ARBA" id="ARBA00023172"/>
    </source>
</evidence>
<dbReference type="PROSITE" id="PS50994">
    <property type="entry name" value="INTEGRASE"/>
    <property type="match status" value="1"/>
</dbReference>
<evidence type="ECO:0000256" key="2">
    <source>
        <dbReference type="ARBA" id="ARBA00023125"/>
    </source>
</evidence>
<dbReference type="OrthoDB" id="4315389at2"/>
<keyword evidence="1" id="KW-0815">Transposition</keyword>
<dbReference type="InterPro" id="IPR052183">
    <property type="entry name" value="IS_Transposase"/>
</dbReference>
<dbReference type="NCBIfam" id="NF033587">
    <property type="entry name" value="transpos_IS6"/>
    <property type="match status" value="1"/>
</dbReference>
<reference evidence="5" key="1">
    <citation type="submission" date="2016-07" db="EMBL/GenBank/DDBJ databases">
        <title>Microvirga ossetica sp. nov. a new species of rhizobia isolated from root nodules of the legume species Vicia alpestris Steven originated from North Ossetia region in the Caucasus.</title>
        <authorList>
            <person name="Safronova V.I."/>
            <person name="Kuznetsova I.G."/>
            <person name="Sazanova A.L."/>
            <person name="Belimov A."/>
            <person name="Andronov E."/>
            <person name="Osledkin Y.S."/>
            <person name="Onishchuk O.P."/>
            <person name="Kurchak O.N."/>
            <person name="Shaposhnikov A.I."/>
            <person name="Willems A."/>
            <person name="Tikhonovich I.A."/>
        </authorList>
    </citation>
    <scope>NUCLEOTIDE SEQUENCE [LARGE SCALE GENOMIC DNA]</scope>
    <source>
        <strain evidence="5">V5/3M</strain>
        <plasmid evidence="5">unnamed1</plasmid>
    </source>
</reference>
<dbReference type="InterPro" id="IPR047930">
    <property type="entry name" value="Transpos_IS6"/>
</dbReference>
<accession>A0A1B2EQU7</accession>
<dbReference type="KEGG" id="moc:BB934_28915"/>
<sequence length="232" mass="26991">MSLFKRRRFPVEIILLCVRWYCKYGISYRDLAEMMSERGVAVDPSTIFRWVQRYAPELEKRVRRHRGHRSGSWRVDETYVRVGGKWKYLFRAVDKHGQLIDFMLSERRDTGAAYRFLGKALRTVSDYPPSSITTDKLASYPKAIRRLQSEGLLSKHVEHRTSKYLNNIIEADHGALKRVIRPTRGFQRMRTAAATLKGFEVMRMIRRGHCGLAQRGVTGENRLVNQLFGLAA</sequence>
<dbReference type="GO" id="GO:0003677">
    <property type="term" value="F:DNA binding"/>
    <property type="evidence" value="ECO:0007669"/>
    <property type="project" value="UniProtKB-KW"/>
</dbReference>
<proteinExistence type="predicted"/>
<evidence type="ECO:0000313" key="5">
    <source>
        <dbReference type="EMBL" id="ANY82337.1"/>
    </source>
</evidence>
<evidence type="ECO:0000256" key="1">
    <source>
        <dbReference type="ARBA" id="ARBA00022578"/>
    </source>
</evidence>
<dbReference type="InterPro" id="IPR001584">
    <property type="entry name" value="Integrase_cat-core"/>
</dbReference>
<dbReference type="RefSeq" id="WP_099513450.1">
    <property type="nucleotide sequence ID" value="NZ_CP016617.1"/>
</dbReference>
<keyword evidence="3" id="KW-0233">DNA recombination</keyword>
<dbReference type="GO" id="GO:0006310">
    <property type="term" value="P:DNA recombination"/>
    <property type="evidence" value="ECO:0007669"/>
    <property type="project" value="UniProtKB-KW"/>
</dbReference>
<keyword evidence="2" id="KW-0238">DNA-binding</keyword>
<dbReference type="Pfam" id="PF13610">
    <property type="entry name" value="DDE_Tnp_IS240"/>
    <property type="match status" value="1"/>
</dbReference>
<dbReference type="GO" id="GO:0032196">
    <property type="term" value="P:transposition"/>
    <property type="evidence" value="ECO:0007669"/>
    <property type="project" value="UniProtKB-KW"/>
</dbReference>
<dbReference type="InterPro" id="IPR032874">
    <property type="entry name" value="DDE_dom"/>
</dbReference>
<evidence type="ECO:0000259" key="4">
    <source>
        <dbReference type="PROSITE" id="PS50994"/>
    </source>
</evidence>
<name>A0A1B2EQU7_9HYPH</name>
<organism evidence="5">
    <name type="scientific">Microvirga ossetica</name>
    <dbReference type="NCBI Taxonomy" id="1882682"/>
    <lineage>
        <taxon>Bacteria</taxon>
        <taxon>Pseudomonadati</taxon>
        <taxon>Pseudomonadota</taxon>
        <taxon>Alphaproteobacteria</taxon>
        <taxon>Hyphomicrobiales</taxon>
        <taxon>Methylobacteriaceae</taxon>
        <taxon>Microvirga</taxon>
    </lineage>
</organism>